<evidence type="ECO:0000256" key="6">
    <source>
        <dbReference type="ARBA" id="ARBA00022989"/>
    </source>
</evidence>
<keyword evidence="4 8" id="KW-1003">Cell membrane</keyword>
<dbReference type="RefSeq" id="WP_100668610.1">
    <property type="nucleotide sequence ID" value="NZ_CP024955.1"/>
</dbReference>
<sequence length="387" mass="42737">MSDKGKQGRSSFQWNRLMAIVRKEFLQIRRDPASLAIALAMPLLMLLLFGYAVNTDVDHLSMGVWDQAKTAQSRELVQNLTNTGYFDERYQVEGYGELQGLMDSGQIKVGLVIPRDYSKALDTRQPVDVQVLVDGTDPNAARTALANAQLILQNRAMEEQQAQLSAEGLGNVQIPIQVQARVLYNPNMKSLLFNIPALIGLIMQNVTAILTAFAIVRERERGTMEQLIVTPVRPSELIVGKLTPYVLIGMFSFVLVLAAGTAWFGVPVKGSVGLLLILSLLFLVTALAIGILISTVAKTQLQAMQMAFAFILPSVLLSGFIFPRETMPLVIQWIGAVIPLTYFLEILRGIFLKGIGIGQLWQDTVSLAIFAVLFCTVAVLRFRKRLD</sequence>
<feature type="transmembrane region" description="Helical" evidence="8">
    <location>
        <begin position="191"/>
        <end position="216"/>
    </location>
</feature>
<keyword evidence="3 8" id="KW-0813">Transport</keyword>
<evidence type="ECO:0000256" key="7">
    <source>
        <dbReference type="ARBA" id="ARBA00023136"/>
    </source>
</evidence>
<organism evidence="10 11">
    <name type="scientific">Kyrpidia spormannii</name>
    <dbReference type="NCBI Taxonomy" id="2055160"/>
    <lineage>
        <taxon>Bacteria</taxon>
        <taxon>Bacillati</taxon>
        <taxon>Bacillota</taxon>
        <taxon>Bacilli</taxon>
        <taxon>Bacillales</taxon>
        <taxon>Alicyclobacillaceae</taxon>
        <taxon>Kyrpidia</taxon>
    </lineage>
</organism>
<proteinExistence type="inferred from homology"/>
<protein>
    <recommendedName>
        <fullName evidence="8">Transport permease protein</fullName>
    </recommendedName>
</protein>
<comment type="similarity">
    <text evidence="2 8">Belongs to the ABC-2 integral membrane protein family.</text>
</comment>
<dbReference type="KEGG" id="kyr:CVV65_13720"/>
<dbReference type="OrthoDB" id="9788252at2"/>
<feature type="transmembrane region" description="Helical" evidence="8">
    <location>
        <begin position="32"/>
        <end position="53"/>
    </location>
</feature>
<evidence type="ECO:0000259" key="9">
    <source>
        <dbReference type="PROSITE" id="PS51012"/>
    </source>
</evidence>
<evidence type="ECO:0000256" key="3">
    <source>
        <dbReference type="ARBA" id="ARBA00022448"/>
    </source>
</evidence>
<dbReference type="PANTHER" id="PTHR30294:SF29">
    <property type="entry name" value="MULTIDRUG ABC TRANSPORTER PERMEASE YBHS-RELATED"/>
    <property type="match status" value="1"/>
</dbReference>
<dbReference type="Proteomes" id="UP000231932">
    <property type="component" value="Chromosome"/>
</dbReference>
<feature type="transmembrane region" description="Helical" evidence="8">
    <location>
        <begin position="272"/>
        <end position="294"/>
    </location>
</feature>
<dbReference type="Pfam" id="PF12698">
    <property type="entry name" value="ABC2_membrane_3"/>
    <property type="match status" value="1"/>
</dbReference>
<dbReference type="PANTHER" id="PTHR30294">
    <property type="entry name" value="MEMBRANE COMPONENT OF ABC TRANSPORTER YHHJ-RELATED"/>
    <property type="match status" value="1"/>
</dbReference>
<feature type="transmembrane region" description="Helical" evidence="8">
    <location>
        <begin position="306"/>
        <end position="323"/>
    </location>
</feature>
<dbReference type="InterPro" id="IPR051449">
    <property type="entry name" value="ABC-2_transporter_component"/>
</dbReference>
<feature type="transmembrane region" description="Helical" evidence="8">
    <location>
        <begin position="329"/>
        <end position="352"/>
    </location>
</feature>
<feature type="domain" description="ABC transmembrane type-2" evidence="9">
    <location>
        <begin position="159"/>
        <end position="385"/>
    </location>
</feature>
<dbReference type="GO" id="GO:0140359">
    <property type="term" value="F:ABC-type transporter activity"/>
    <property type="evidence" value="ECO:0007669"/>
    <property type="project" value="InterPro"/>
</dbReference>
<keyword evidence="6 8" id="KW-1133">Transmembrane helix</keyword>
<dbReference type="PROSITE" id="PS51012">
    <property type="entry name" value="ABC_TM2"/>
    <property type="match status" value="1"/>
</dbReference>
<comment type="subcellular location">
    <subcellularLocation>
        <location evidence="1 8">Cell membrane</location>
        <topology evidence="1 8">Multi-pass membrane protein</topology>
    </subcellularLocation>
</comment>
<evidence type="ECO:0000313" key="11">
    <source>
        <dbReference type="Proteomes" id="UP000231932"/>
    </source>
</evidence>
<evidence type="ECO:0000256" key="2">
    <source>
        <dbReference type="ARBA" id="ARBA00007783"/>
    </source>
</evidence>
<feature type="transmembrane region" description="Helical" evidence="8">
    <location>
        <begin position="245"/>
        <end position="266"/>
    </location>
</feature>
<keyword evidence="11" id="KW-1185">Reference proteome</keyword>
<dbReference type="GO" id="GO:0043190">
    <property type="term" value="C:ATP-binding cassette (ABC) transporter complex"/>
    <property type="evidence" value="ECO:0007669"/>
    <property type="project" value="InterPro"/>
</dbReference>
<accession>A0A2K8N932</accession>
<feature type="transmembrane region" description="Helical" evidence="8">
    <location>
        <begin position="364"/>
        <end position="382"/>
    </location>
</feature>
<evidence type="ECO:0000256" key="4">
    <source>
        <dbReference type="ARBA" id="ARBA00022475"/>
    </source>
</evidence>
<dbReference type="AlphaFoldDB" id="A0A2K8N932"/>
<evidence type="ECO:0000256" key="1">
    <source>
        <dbReference type="ARBA" id="ARBA00004651"/>
    </source>
</evidence>
<dbReference type="InterPro" id="IPR000412">
    <property type="entry name" value="ABC_2_transport"/>
</dbReference>
<keyword evidence="5 8" id="KW-0812">Transmembrane</keyword>
<evidence type="ECO:0000256" key="5">
    <source>
        <dbReference type="ARBA" id="ARBA00022692"/>
    </source>
</evidence>
<evidence type="ECO:0000256" key="8">
    <source>
        <dbReference type="RuleBase" id="RU361157"/>
    </source>
</evidence>
<keyword evidence="7 8" id="KW-0472">Membrane</keyword>
<reference evidence="11" key="1">
    <citation type="submission" date="2017-11" db="EMBL/GenBank/DDBJ databases">
        <title>Complete Genome Sequence of Kyrpidia sp. Strain EA-1, a thermophilic, hydrogen-oxidizing Bacterium, isolated from the Azores.</title>
        <authorList>
            <person name="Reiner J.E."/>
            <person name="Lapp C.J."/>
            <person name="Bunk B."/>
            <person name="Gescher J."/>
        </authorList>
    </citation>
    <scope>NUCLEOTIDE SEQUENCE [LARGE SCALE GENOMIC DNA]</scope>
    <source>
        <strain evidence="11">EA-1</strain>
    </source>
</reference>
<name>A0A2K8N932_9BACL</name>
<dbReference type="InterPro" id="IPR047817">
    <property type="entry name" value="ABC2_TM_bact-type"/>
</dbReference>
<dbReference type="InterPro" id="IPR013525">
    <property type="entry name" value="ABC2_TM"/>
</dbReference>
<evidence type="ECO:0000313" key="10">
    <source>
        <dbReference type="EMBL" id="ATY85856.1"/>
    </source>
</evidence>
<dbReference type="PRINTS" id="PR00164">
    <property type="entry name" value="ABC2TRNSPORT"/>
</dbReference>
<gene>
    <name evidence="10" type="ORF">CVV65_13720</name>
</gene>
<dbReference type="Gene3D" id="3.40.1710.10">
    <property type="entry name" value="abc type-2 transporter like domain"/>
    <property type="match status" value="1"/>
</dbReference>
<dbReference type="EMBL" id="CP024955">
    <property type="protein sequence ID" value="ATY85856.1"/>
    <property type="molecule type" value="Genomic_DNA"/>
</dbReference>